<organism evidence="3 4">
    <name type="scientific">Periconia macrospinosa</name>
    <dbReference type="NCBI Taxonomy" id="97972"/>
    <lineage>
        <taxon>Eukaryota</taxon>
        <taxon>Fungi</taxon>
        <taxon>Dikarya</taxon>
        <taxon>Ascomycota</taxon>
        <taxon>Pezizomycotina</taxon>
        <taxon>Dothideomycetes</taxon>
        <taxon>Pleosporomycetidae</taxon>
        <taxon>Pleosporales</taxon>
        <taxon>Massarineae</taxon>
        <taxon>Periconiaceae</taxon>
        <taxon>Periconia</taxon>
    </lineage>
</organism>
<evidence type="ECO:0000259" key="2">
    <source>
        <dbReference type="Pfam" id="PF07992"/>
    </source>
</evidence>
<dbReference type="OrthoDB" id="202203at2759"/>
<dbReference type="PRINTS" id="PR00368">
    <property type="entry name" value="FADPNR"/>
</dbReference>
<dbReference type="SUPFAM" id="SSF51905">
    <property type="entry name" value="FAD/NAD(P)-binding domain"/>
    <property type="match status" value="1"/>
</dbReference>
<proteinExistence type="predicted"/>
<dbReference type="GO" id="GO:0050660">
    <property type="term" value="F:flavin adenine dinucleotide binding"/>
    <property type="evidence" value="ECO:0007669"/>
    <property type="project" value="TreeGrafter"/>
</dbReference>
<dbReference type="EMBL" id="KZ805474">
    <property type="protein sequence ID" value="PVH96108.1"/>
    <property type="molecule type" value="Genomic_DNA"/>
</dbReference>
<name>A0A2V1DDI7_9PLEO</name>
<reference evidence="3 4" key="1">
    <citation type="journal article" date="2018" name="Sci. Rep.">
        <title>Comparative genomics provides insights into the lifestyle and reveals functional heterogeneity of dark septate endophytic fungi.</title>
        <authorList>
            <person name="Knapp D.G."/>
            <person name="Nemeth J.B."/>
            <person name="Barry K."/>
            <person name="Hainaut M."/>
            <person name="Henrissat B."/>
            <person name="Johnson J."/>
            <person name="Kuo A."/>
            <person name="Lim J.H.P."/>
            <person name="Lipzen A."/>
            <person name="Nolan M."/>
            <person name="Ohm R.A."/>
            <person name="Tamas L."/>
            <person name="Grigoriev I.V."/>
            <person name="Spatafora J.W."/>
            <person name="Nagy L.G."/>
            <person name="Kovacs G.M."/>
        </authorList>
    </citation>
    <scope>NUCLEOTIDE SEQUENCE [LARGE SCALE GENOMIC DNA]</scope>
    <source>
        <strain evidence="3 4">DSE2036</strain>
    </source>
</reference>
<dbReference type="STRING" id="97972.A0A2V1DDI7"/>
<dbReference type="InterPro" id="IPR036188">
    <property type="entry name" value="FAD/NAD-bd_sf"/>
</dbReference>
<feature type="signal peptide" evidence="1">
    <location>
        <begin position="1"/>
        <end position="25"/>
    </location>
</feature>
<evidence type="ECO:0000313" key="3">
    <source>
        <dbReference type="EMBL" id="PVH96108.1"/>
    </source>
</evidence>
<evidence type="ECO:0000313" key="4">
    <source>
        <dbReference type="Proteomes" id="UP000244855"/>
    </source>
</evidence>
<accession>A0A2V1DDI7</accession>
<dbReference type="PANTHER" id="PTHR43735">
    <property type="entry name" value="APOPTOSIS-INDUCING FACTOR 1"/>
    <property type="match status" value="1"/>
</dbReference>
<dbReference type="GO" id="GO:0005737">
    <property type="term" value="C:cytoplasm"/>
    <property type="evidence" value="ECO:0007669"/>
    <property type="project" value="TreeGrafter"/>
</dbReference>
<dbReference type="Pfam" id="PF07992">
    <property type="entry name" value="Pyr_redox_2"/>
    <property type="match status" value="1"/>
</dbReference>
<feature type="chain" id="PRO_5016129647" evidence="1">
    <location>
        <begin position="26"/>
        <end position="416"/>
    </location>
</feature>
<evidence type="ECO:0000256" key="1">
    <source>
        <dbReference type="SAM" id="SignalP"/>
    </source>
</evidence>
<protein>
    <submittedName>
        <fullName evidence="3">FAD/NAD(P)-binding domain-containing protein</fullName>
    </submittedName>
</protein>
<keyword evidence="1" id="KW-0732">Signal</keyword>
<keyword evidence="4" id="KW-1185">Reference proteome</keyword>
<gene>
    <name evidence="3" type="ORF">DM02DRAFT_617439</name>
</gene>
<feature type="domain" description="FAD/NAD(P)-binding" evidence="2">
    <location>
        <begin position="45"/>
        <end position="334"/>
    </location>
</feature>
<dbReference type="Gene3D" id="3.50.50.100">
    <property type="match status" value="1"/>
</dbReference>
<dbReference type="Proteomes" id="UP000244855">
    <property type="component" value="Unassembled WGS sequence"/>
</dbReference>
<sequence>MASDIFRLIISVLRLGLPLLPRLLSQKLYAIYHKWVYKATPSAKNVVVLGGSFAGVELVKRLCDTLPTGYKVILIEQNSHFNFTFNFPRFSVLPGREHLLFIPYDGIARSKPDGIFTLVQGEAVGITENAIRLSSGGKVEFEYLAIATGSSSPPPAKLAAHNRDDACAEFQGLQKKIAHSNKIAVVGGGAVGIELAADVKTFYPDSDVTLIHSRDQLLPNFGKRLHDHVTLVFEQLGIRILLNERPELGSNTLAFSNGGVENFDLVIPCTGQRPNSKILTELDPDSISKESSRILVSPTLQVLHENNKFPHIFAFGDVAETGGPKMARASLFQGDIVARNIFDSIHGKPSSHVYKPLMELEGSIKLTLGKKKGVIYSMNDRGGDILVPIKGGKEELEIARAWGMLGMDISTARSVI</sequence>
<dbReference type="GO" id="GO:0004174">
    <property type="term" value="F:electron-transferring-flavoprotein dehydrogenase activity"/>
    <property type="evidence" value="ECO:0007669"/>
    <property type="project" value="TreeGrafter"/>
</dbReference>
<dbReference type="AlphaFoldDB" id="A0A2V1DDI7"/>
<dbReference type="PANTHER" id="PTHR43735:SF5">
    <property type="entry name" value="FAD_NAD(P)-BINDING DOMAIN-CONTAINING PROTEIN"/>
    <property type="match status" value="1"/>
</dbReference>
<dbReference type="InterPro" id="IPR023753">
    <property type="entry name" value="FAD/NAD-binding_dom"/>
</dbReference>